<evidence type="ECO:0000313" key="2">
    <source>
        <dbReference type="EMBL" id="CAG7718712.1"/>
    </source>
</evidence>
<sequence length="187" mass="20539">MRARNDEEFAKWVLKLGNGDLNMTVDSRSDTVEIPSHFISSNGVINEIFGGITEATVQDYANRAILCPLNDDSFKINSDVLQLLPGEEKVYKSADTIDCATGDDNSYYPVEYLNTITPTGMPNHIMNLKVGAIVMLLRNLNTKRGLCNGTRLIITKLQPNVIFATVLTGRAAGEALFIPRITLTSSD</sequence>
<dbReference type="PANTHER" id="PTHR10492:SF57">
    <property type="entry name" value="ATP-DEPENDENT DNA HELICASE"/>
    <property type="match status" value="1"/>
</dbReference>
<proteinExistence type="predicted"/>
<protein>
    <recommendedName>
        <fullName evidence="1">DNA helicase Pif1-like 2B domain-containing protein</fullName>
    </recommendedName>
</protein>
<dbReference type="Pfam" id="PF21530">
    <property type="entry name" value="Pif1_2B_dom"/>
    <property type="match status" value="1"/>
</dbReference>
<evidence type="ECO:0000313" key="3">
    <source>
        <dbReference type="Proteomes" id="UP000708208"/>
    </source>
</evidence>
<dbReference type="OrthoDB" id="10053386at2759"/>
<evidence type="ECO:0000259" key="1">
    <source>
        <dbReference type="Pfam" id="PF21530"/>
    </source>
</evidence>
<dbReference type="Proteomes" id="UP000708208">
    <property type="component" value="Unassembled WGS sequence"/>
</dbReference>
<reference evidence="2" key="1">
    <citation type="submission" date="2021-06" db="EMBL/GenBank/DDBJ databases">
        <authorList>
            <person name="Hodson N. C."/>
            <person name="Mongue J. A."/>
            <person name="Jaron S. K."/>
        </authorList>
    </citation>
    <scope>NUCLEOTIDE SEQUENCE</scope>
</reference>
<keyword evidence="3" id="KW-1185">Reference proteome</keyword>
<dbReference type="PANTHER" id="PTHR10492">
    <property type="match status" value="1"/>
</dbReference>
<name>A0A8J2NUB9_9HEXA</name>
<dbReference type="InterPro" id="IPR049163">
    <property type="entry name" value="Pif1-like_2B_dom"/>
</dbReference>
<accession>A0A8J2NUB9</accession>
<comment type="caution">
    <text evidence="2">The sequence shown here is derived from an EMBL/GenBank/DDBJ whole genome shotgun (WGS) entry which is preliminary data.</text>
</comment>
<dbReference type="AlphaFoldDB" id="A0A8J2NUB9"/>
<organism evidence="2 3">
    <name type="scientific">Allacma fusca</name>
    <dbReference type="NCBI Taxonomy" id="39272"/>
    <lineage>
        <taxon>Eukaryota</taxon>
        <taxon>Metazoa</taxon>
        <taxon>Ecdysozoa</taxon>
        <taxon>Arthropoda</taxon>
        <taxon>Hexapoda</taxon>
        <taxon>Collembola</taxon>
        <taxon>Symphypleona</taxon>
        <taxon>Sminthuridae</taxon>
        <taxon>Allacma</taxon>
    </lineage>
</organism>
<dbReference type="EMBL" id="CAJVCH010055434">
    <property type="protein sequence ID" value="CAG7718712.1"/>
    <property type="molecule type" value="Genomic_DNA"/>
</dbReference>
<feature type="non-terminal residue" evidence="2">
    <location>
        <position position="187"/>
    </location>
</feature>
<gene>
    <name evidence="2" type="ORF">AFUS01_LOCUS8083</name>
</gene>
<feature type="domain" description="DNA helicase Pif1-like 2B" evidence="1">
    <location>
        <begin position="111"/>
        <end position="157"/>
    </location>
</feature>